<name>A0ABS5IRN7_9MICO</name>
<protein>
    <submittedName>
        <fullName evidence="1">Glycosyltransferase family 1 protein</fullName>
    </submittedName>
</protein>
<gene>
    <name evidence="1" type="ORF">KE274_16025</name>
</gene>
<evidence type="ECO:0000313" key="2">
    <source>
        <dbReference type="Proteomes" id="UP000678243"/>
    </source>
</evidence>
<proteinExistence type="predicted"/>
<keyword evidence="2" id="KW-1185">Reference proteome</keyword>
<dbReference type="SUPFAM" id="SSF53756">
    <property type="entry name" value="UDP-Glycosyltransferase/glycogen phosphorylase"/>
    <property type="match status" value="1"/>
</dbReference>
<dbReference type="EMBL" id="JAGTUK010000005">
    <property type="protein sequence ID" value="MBS0025612.1"/>
    <property type="molecule type" value="Genomic_DNA"/>
</dbReference>
<dbReference type="Gene3D" id="3.40.50.2000">
    <property type="entry name" value="Glycogen Phosphorylase B"/>
    <property type="match status" value="1"/>
</dbReference>
<sequence>MSRSSARPTLLILSFVPIDGDPRVIKQVRRFVDEYDVTTCSPGPSPHPGVTHVEIRGDLPPKRDIVTRIRDEFALRTEGFRRMYFQTPGVLETIHLLEGRRFDAVIANDAETVGVACRLFGADRVHADLHEFFPDMGFDDTRLGRRHQRYWSWMTKHLVSQAHSSTTVGGEIAKRYHEYGIYPGVVTNSTHLRDLPYRPVGSSIRLVHSGNPFHERSLGEIMRAVAASPVEVTFDLYLTWQPEKMRSEFVALAEELGPRITVHDPVPQSVLIETLNQYDLGIHILQPVSTNNVMALPNKFFDYVQARLGIIVGPSIEMARIVREHDLGVVTEGFDEASIAATIDALTPERVDEFKQAAMRAADPLSAERQVEVWARAVEEIVARSAGRV</sequence>
<comment type="caution">
    <text evidence="1">The sequence shown here is derived from an EMBL/GenBank/DDBJ whole genome shotgun (WGS) entry which is preliminary data.</text>
</comment>
<organism evidence="1 2">
    <name type="scientific">Microbacterium paraoxydans</name>
    <dbReference type="NCBI Taxonomy" id="199592"/>
    <lineage>
        <taxon>Bacteria</taxon>
        <taxon>Bacillati</taxon>
        <taxon>Actinomycetota</taxon>
        <taxon>Actinomycetes</taxon>
        <taxon>Micrococcales</taxon>
        <taxon>Microbacteriaceae</taxon>
        <taxon>Microbacterium</taxon>
    </lineage>
</organism>
<reference evidence="1 2" key="1">
    <citation type="submission" date="2021-04" db="EMBL/GenBank/DDBJ databases">
        <title>Whole genome analysis of root endophytic bacterium Microbacterium paraoxydans ku-mp colonizing RP-bio226 rice variety.</title>
        <authorList>
            <person name="Ulaganathan K."/>
            <person name="Latha B."/>
        </authorList>
    </citation>
    <scope>NUCLEOTIDE SEQUENCE [LARGE SCALE GENOMIC DNA]</scope>
    <source>
        <strain evidence="2">ku-mp</strain>
    </source>
</reference>
<dbReference type="RefSeq" id="WP_211545543.1">
    <property type="nucleotide sequence ID" value="NZ_CBDREF010000006.1"/>
</dbReference>
<evidence type="ECO:0000313" key="1">
    <source>
        <dbReference type="EMBL" id="MBS0025612.1"/>
    </source>
</evidence>
<accession>A0ABS5IRN7</accession>
<dbReference type="Proteomes" id="UP000678243">
    <property type="component" value="Unassembled WGS sequence"/>
</dbReference>